<protein>
    <submittedName>
        <fullName evidence="3">HNH endonuclease</fullName>
    </submittedName>
</protein>
<organism evidence="3">
    <name type="scientific">Myoviridae sp. ctshb19</name>
    <dbReference type="NCBI Taxonomy" id="2825194"/>
    <lineage>
        <taxon>Viruses</taxon>
        <taxon>Duplodnaviria</taxon>
        <taxon>Heunggongvirae</taxon>
        <taxon>Uroviricota</taxon>
        <taxon>Caudoviricetes</taxon>
    </lineage>
</organism>
<dbReference type="GO" id="GO:0003676">
    <property type="term" value="F:nucleic acid binding"/>
    <property type="evidence" value="ECO:0007669"/>
    <property type="project" value="InterPro"/>
</dbReference>
<keyword evidence="3" id="KW-0378">Hydrolase</keyword>
<sequence length="174" mass="19639">MTEYYKEGDCTICEKWFPLLHWHHTIPRSLGGKNSLQIPLCAQCHNLLHAHALAVVAKVKKTKSGLDVKKQKRFWTNSTMEHNAGPYLKILVEAILSDEAVAGKQYVMQFKAPPALHTALQLYKSDSNVSSLEKAMVLAISEFLRDRGYLDNERSIRDQGTGNKGSARGKPYLW</sequence>
<dbReference type="CDD" id="cd00085">
    <property type="entry name" value="HNHc"/>
    <property type="match status" value="1"/>
</dbReference>
<dbReference type="InterPro" id="IPR003615">
    <property type="entry name" value="HNH_nuc"/>
</dbReference>
<evidence type="ECO:0000313" key="3">
    <source>
        <dbReference type="EMBL" id="DAF93548.1"/>
    </source>
</evidence>
<name>A0A8S5UGI6_9CAUD</name>
<reference evidence="3" key="1">
    <citation type="journal article" date="2021" name="Proc. Natl. Acad. Sci. U.S.A.">
        <title>A Catalog of Tens of Thousands of Viruses from Human Metagenomes Reveals Hidden Associations with Chronic Diseases.</title>
        <authorList>
            <person name="Tisza M.J."/>
            <person name="Buck C.B."/>
        </authorList>
    </citation>
    <scope>NUCLEOTIDE SEQUENCE</scope>
    <source>
        <strain evidence="3">Ctshb19</strain>
    </source>
</reference>
<dbReference type="Gene3D" id="1.10.30.50">
    <property type="match status" value="1"/>
</dbReference>
<feature type="region of interest" description="Disordered" evidence="1">
    <location>
        <begin position="154"/>
        <end position="174"/>
    </location>
</feature>
<dbReference type="Pfam" id="PF01844">
    <property type="entry name" value="HNH"/>
    <property type="match status" value="1"/>
</dbReference>
<accession>A0A8S5UGI6</accession>
<evidence type="ECO:0000259" key="2">
    <source>
        <dbReference type="Pfam" id="PF01844"/>
    </source>
</evidence>
<dbReference type="GO" id="GO:0008270">
    <property type="term" value="F:zinc ion binding"/>
    <property type="evidence" value="ECO:0007669"/>
    <property type="project" value="InterPro"/>
</dbReference>
<dbReference type="EMBL" id="BK016086">
    <property type="protein sequence ID" value="DAF93548.1"/>
    <property type="molecule type" value="Genomic_DNA"/>
</dbReference>
<keyword evidence="3" id="KW-0255">Endonuclease</keyword>
<feature type="domain" description="HNH" evidence="2">
    <location>
        <begin position="10"/>
        <end position="50"/>
    </location>
</feature>
<dbReference type="GO" id="GO:0004519">
    <property type="term" value="F:endonuclease activity"/>
    <property type="evidence" value="ECO:0007669"/>
    <property type="project" value="UniProtKB-KW"/>
</dbReference>
<evidence type="ECO:0000256" key="1">
    <source>
        <dbReference type="SAM" id="MobiDB-lite"/>
    </source>
</evidence>
<dbReference type="InterPro" id="IPR002711">
    <property type="entry name" value="HNH"/>
</dbReference>
<proteinExistence type="predicted"/>
<keyword evidence="3" id="KW-0540">Nuclease</keyword>